<keyword evidence="1" id="KW-0732">Signal</keyword>
<feature type="chain" id="PRO_5003954316" description="DUF4987 domain-containing protein" evidence="1">
    <location>
        <begin position="22"/>
        <end position="441"/>
    </location>
</feature>
<accession>L1N9V8</accession>
<reference evidence="2 3" key="1">
    <citation type="submission" date="2012-05" db="EMBL/GenBank/DDBJ databases">
        <authorList>
            <person name="Weinstock G."/>
            <person name="Sodergren E."/>
            <person name="Lobos E.A."/>
            <person name="Fulton L."/>
            <person name="Fulton R."/>
            <person name="Courtney L."/>
            <person name="Fronick C."/>
            <person name="O'Laughlin M."/>
            <person name="Godfrey J."/>
            <person name="Wilson R.M."/>
            <person name="Miner T."/>
            <person name="Farmer C."/>
            <person name="Delehaunty K."/>
            <person name="Cordes M."/>
            <person name="Minx P."/>
            <person name="Tomlinson C."/>
            <person name="Chen J."/>
            <person name="Wollam A."/>
            <person name="Pepin K.H."/>
            <person name="Bhonagiri V."/>
            <person name="Zhang X."/>
            <person name="Suruliraj S."/>
            <person name="Warren W."/>
            <person name="Mitreva M."/>
            <person name="Mardis E.R."/>
            <person name="Wilson R.K."/>
        </authorList>
    </citation>
    <scope>NUCLEOTIDE SEQUENCE [LARGE SCALE GENOMIC DNA]</scope>
    <source>
        <strain evidence="2 3">F0037</strain>
    </source>
</reference>
<organism evidence="2 3">
    <name type="scientific">Porphyromonas catoniae F0037</name>
    <dbReference type="NCBI Taxonomy" id="1127696"/>
    <lineage>
        <taxon>Bacteria</taxon>
        <taxon>Pseudomonadati</taxon>
        <taxon>Bacteroidota</taxon>
        <taxon>Bacteroidia</taxon>
        <taxon>Bacteroidales</taxon>
        <taxon>Porphyromonadaceae</taxon>
        <taxon>Porphyromonas</taxon>
    </lineage>
</organism>
<evidence type="ECO:0000256" key="1">
    <source>
        <dbReference type="SAM" id="SignalP"/>
    </source>
</evidence>
<evidence type="ECO:0000313" key="2">
    <source>
        <dbReference type="EMBL" id="EKY00163.1"/>
    </source>
</evidence>
<sequence>MYKICIYILLALVTLSAPSCLKDSKTIFDKSPAERLDEAVRVNKELLESSSEGWIMHYYAGKDYSGPSYTLLMKFKDGKITVLSERVPDQAYTSDYDVVQDQGPVLTVNTYNEALHFLASAALGYPDGIQGDYEFAFISTSTDVINLRGKKWKNNMTLTRMPKGSSWEEYMLAIVTIKDELTSSSFSFKLGDKELAEGTINTTQNRLNVTIGGKEFDTPFNFTDKGIVLHSPLVVEGKEYSTFTWDSAAKKFVSGNLSAELFRPNSYKTQDFWYGTWSIKHAAATAPGVRRTPTLLQIEAPTSDNDKAKGLLKGTLTFQKKTYPILVPYDKAKGAIRIIMQPIVKNTPEAPAGMVLYPANISEDGKTNIHQEQSEYGITFAWDEDMGMAIASGDKTPDVGIINSFFGVAYEFQGNQRVPMVREGKLVTPIVMPKIEHMTRK</sequence>
<evidence type="ECO:0008006" key="4">
    <source>
        <dbReference type="Google" id="ProtNLM"/>
    </source>
</evidence>
<dbReference type="PATRIC" id="fig|1127696.3.peg.1346"/>
<dbReference type="RefSeq" id="WP_005467597.1">
    <property type="nucleotide sequence ID" value="NZ_KB291032.1"/>
</dbReference>
<dbReference type="EMBL" id="AMEQ01000040">
    <property type="protein sequence ID" value="EKY00163.1"/>
    <property type="molecule type" value="Genomic_DNA"/>
</dbReference>
<dbReference type="InterPro" id="IPR025396">
    <property type="entry name" value="DUF4302"/>
</dbReference>
<dbReference type="HOGENOM" id="CLU_050523_1_0_10"/>
<dbReference type="AlphaFoldDB" id="L1N9V8"/>
<proteinExistence type="predicted"/>
<dbReference type="Proteomes" id="UP000010408">
    <property type="component" value="Unassembled WGS sequence"/>
</dbReference>
<feature type="signal peptide" evidence="1">
    <location>
        <begin position="1"/>
        <end position="21"/>
    </location>
</feature>
<gene>
    <name evidence="2" type="ORF">HMPREF9134_01493</name>
</gene>
<dbReference type="eggNOG" id="ENOG50337CK">
    <property type="taxonomic scope" value="Bacteria"/>
</dbReference>
<dbReference type="Pfam" id="PF14135">
    <property type="entry name" value="DUF4302"/>
    <property type="match status" value="1"/>
</dbReference>
<protein>
    <recommendedName>
        <fullName evidence="4">DUF4987 domain-containing protein</fullName>
    </recommendedName>
</protein>
<comment type="caution">
    <text evidence="2">The sequence shown here is derived from an EMBL/GenBank/DDBJ whole genome shotgun (WGS) entry which is preliminary data.</text>
</comment>
<evidence type="ECO:0000313" key="3">
    <source>
        <dbReference type="Proteomes" id="UP000010408"/>
    </source>
</evidence>
<dbReference type="STRING" id="1127696.HMPREF9134_01493"/>
<name>L1N9V8_9PORP</name>